<keyword evidence="2" id="KW-0472">Membrane</keyword>
<dbReference type="InterPro" id="IPR010982">
    <property type="entry name" value="Lambda_DNA-bd_dom_sf"/>
</dbReference>
<sequence>MKLGQQLREARLNAGLSQSQVSKQLYLTRQTVSRWENDHGYPDIDTLASLGKLYHVPVSELLECGGSTRESPIQKKDQIEDQSQIDHSRKKLGQFDRSLILLAAIIIVSFMSTMIPFLGIILPFIILALNKKSNLLHKTIICVSVAVMLTSGYSSFIILKDTVFHPTATIITKSDR</sequence>
<evidence type="ECO:0000313" key="5">
    <source>
        <dbReference type="Proteomes" id="UP000052013"/>
    </source>
</evidence>
<dbReference type="Pfam" id="PF01381">
    <property type="entry name" value="HTH_3"/>
    <property type="match status" value="1"/>
</dbReference>
<dbReference type="GO" id="GO:0003677">
    <property type="term" value="F:DNA binding"/>
    <property type="evidence" value="ECO:0007669"/>
    <property type="project" value="UniProtKB-KW"/>
</dbReference>
<dbReference type="SUPFAM" id="SSF47413">
    <property type="entry name" value="lambda repressor-like DNA-binding domains"/>
    <property type="match status" value="1"/>
</dbReference>
<comment type="caution">
    <text evidence="4">The sequence shown here is derived from an EMBL/GenBank/DDBJ whole genome shotgun (WGS) entry which is preliminary data.</text>
</comment>
<dbReference type="Gene3D" id="1.10.260.40">
    <property type="entry name" value="lambda repressor-like DNA-binding domains"/>
    <property type="match status" value="1"/>
</dbReference>
<dbReference type="InterPro" id="IPR001387">
    <property type="entry name" value="Cro/C1-type_HTH"/>
</dbReference>
<proteinExistence type="predicted"/>
<feature type="transmembrane region" description="Helical" evidence="2">
    <location>
        <begin position="99"/>
        <end position="129"/>
    </location>
</feature>
<accession>A0A0R1S7M6</accession>
<evidence type="ECO:0000256" key="2">
    <source>
        <dbReference type="SAM" id="Phobius"/>
    </source>
</evidence>
<dbReference type="AlphaFoldDB" id="A0A0R1S7M6"/>
<dbReference type="RefSeq" id="WP_057865095.1">
    <property type="nucleotide sequence ID" value="NZ_AZEY01000079.1"/>
</dbReference>
<keyword evidence="2" id="KW-1133">Transmembrane helix</keyword>
<gene>
    <name evidence="4" type="ORF">FC85_GL000628</name>
</gene>
<dbReference type="PANTHER" id="PTHR46558">
    <property type="entry name" value="TRACRIPTIONAL REGULATORY PROTEIN-RELATED-RELATED"/>
    <property type="match status" value="1"/>
</dbReference>
<protein>
    <recommendedName>
        <fullName evidence="3">HTH cro/C1-type domain-containing protein</fullName>
    </recommendedName>
</protein>
<organism evidence="4 5">
    <name type="scientific">Lentilactobacillus diolivorans DSM 14421</name>
    <dbReference type="NCBI Taxonomy" id="1423739"/>
    <lineage>
        <taxon>Bacteria</taxon>
        <taxon>Bacillati</taxon>
        <taxon>Bacillota</taxon>
        <taxon>Bacilli</taxon>
        <taxon>Lactobacillales</taxon>
        <taxon>Lactobacillaceae</taxon>
        <taxon>Lentilactobacillus</taxon>
    </lineage>
</organism>
<dbReference type="PROSITE" id="PS50943">
    <property type="entry name" value="HTH_CROC1"/>
    <property type="match status" value="1"/>
</dbReference>
<keyword evidence="1" id="KW-0238">DNA-binding</keyword>
<keyword evidence="2" id="KW-0812">Transmembrane</keyword>
<dbReference type="SMART" id="SM00530">
    <property type="entry name" value="HTH_XRE"/>
    <property type="match status" value="1"/>
</dbReference>
<dbReference type="Proteomes" id="UP000052013">
    <property type="component" value="Unassembled WGS sequence"/>
</dbReference>
<evidence type="ECO:0000256" key="1">
    <source>
        <dbReference type="ARBA" id="ARBA00023125"/>
    </source>
</evidence>
<feature type="domain" description="HTH cro/C1-type" evidence="3">
    <location>
        <begin position="7"/>
        <end position="61"/>
    </location>
</feature>
<evidence type="ECO:0000313" key="4">
    <source>
        <dbReference type="EMBL" id="KRL64844.1"/>
    </source>
</evidence>
<dbReference type="PATRIC" id="fig|1423739.3.peg.658"/>
<evidence type="ECO:0000259" key="3">
    <source>
        <dbReference type="PROSITE" id="PS50943"/>
    </source>
</evidence>
<name>A0A0R1S7M6_9LACO</name>
<dbReference type="EMBL" id="AZEY01000079">
    <property type="protein sequence ID" value="KRL64844.1"/>
    <property type="molecule type" value="Genomic_DNA"/>
</dbReference>
<dbReference type="PANTHER" id="PTHR46558:SF13">
    <property type="entry name" value="HTH-TYPE TRANSCRIPTIONAL REGULATOR IMMR"/>
    <property type="match status" value="1"/>
</dbReference>
<reference evidence="4 5" key="1">
    <citation type="journal article" date="2015" name="Genome Announc.">
        <title>Expanding the biotechnology potential of lactobacilli through comparative genomics of 213 strains and associated genera.</title>
        <authorList>
            <person name="Sun Z."/>
            <person name="Harris H.M."/>
            <person name="McCann A."/>
            <person name="Guo C."/>
            <person name="Argimon S."/>
            <person name="Zhang W."/>
            <person name="Yang X."/>
            <person name="Jeffery I.B."/>
            <person name="Cooney J.C."/>
            <person name="Kagawa T.F."/>
            <person name="Liu W."/>
            <person name="Song Y."/>
            <person name="Salvetti E."/>
            <person name="Wrobel A."/>
            <person name="Rasinkangas P."/>
            <person name="Parkhill J."/>
            <person name="Rea M.C."/>
            <person name="O'Sullivan O."/>
            <person name="Ritari J."/>
            <person name="Douillard F.P."/>
            <person name="Paul Ross R."/>
            <person name="Yang R."/>
            <person name="Briner A.E."/>
            <person name="Felis G.E."/>
            <person name="de Vos W.M."/>
            <person name="Barrangou R."/>
            <person name="Klaenhammer T.R."/>
            <person name="Caufield P.W."/>
            <person name="Cui Y."/>
            <person name="Zhang H."/>
            <person name="O'Toole P.W."/>
        </authorList>
    </citation>
    <scope>NUCLEOTIDE SEQUENCE [LARGE SCALE GENOMIC DNA]</scope>
    <source>
        <strain evidence="4 5">DSM 14421</strain>
    </source>
</reference>
<feature type="transmembrane region" description="Helical" evidence="2">
    <location>
        <begin position="135"/>
        <end position="159"/>
    </location>
</feature>
<dbReference type="STRING" id="1423739.FC85_GL000628"/>
<dbReference type="CDD" id="cd00093">
    <property type="entry name" value="HTH_XRE"/>
    <property type="match status" value="1"/>
</dbReference>